<evidence type="ECO:0000313" key="7">
    <source>
        <dbReference type="EMBL" id="CAL7939607.1"/>
    </source>
</evidence>
<dbReference type="PANTHER" id="PTHR18945">
    <property type="entry name" value="NEUROTRANSMITTER GATED ION CHANNEL"/>
    <property type="match status" value="1"/>
</dbReference>
<comment type="subcellular location">
    <subcellularLocation>
        <location evidence="1">Membrane</location>
    </subcellularLocation>
</comment>
<dbReference type="PRINTS" id="PR00252">
    <property type="entry name" value="NRIONCHANNEL"/>
</dbReference>
<dbReference type="CDD" id="cd18989">
    <property type="entry name" value="LGIC_ECD_cation"/>
    <property type="match status" value="1"/>
</dbReference>
<dbReference type="InterPro" id="IPR006202">
    <property type="entry name" value="Neur_chan_lig-bd"/>
</dbReference>
<evidence type="ECO:0000256" key="2">
    <source>
        <dbReference type="ARBA" id="ARBA00022692"/>
    </source>
</evidence>
<keyword evidence="8" id="KW-1185">Reference proteome</keyword>
<dbReference type="Pfam" id="PF02931">
    <property type="entry name" value="Neur_chan_LBD"/>
    <property type="match status" value="1"/>
</dbReference>
<protein>
    <recommendedName>
        <fullName evidence="6">Neurotransmitter-gated ion-channel ligand-binding domain-containing protein</fullName>
    </recommendedName>
</protein>
<evidence type="ECO:0000313" key="8">
    <source>
        <dbReference type="Proteomes" id="UP001642520"/>
    </source>
</evidence>
<dbReference type="Gene3D" id="2.70.170.10">
    <property type="entry name" value="Neurotransmitter-gated ion-channel ligand-binding domain"/>
    <property type="match status" value="1"/>
</dbReference>
<name>A0ABP1NIF5_XYLVO</name>
<dbReference type="InterPro" id="IPR006201">
    <property type="entry name" value="Neur_channel"/>
</dbReference>
<feature type="domain" description="Neurotransmitter-gated ion-channel ligand-binding" evidence="6">
    <location>
        <begin position="39"/>
        <end position="243"/>
    </location>
</feature>
<dbReference type="InterPro" id="IPR036719">
    <property type="entry name" value="Neuro-gated_channel_TM_sf"/>
</dbReference>
<accession>A0ABP1NIF5</accession>
<dbReference type="SUPFAM" id="SSF63712">
    <property type="entry name" value="Nicotinic receptor ligand binding domain-like"/>
    <property type="match status" value="1"/>
</dbReference>
<evidence type="ECO:0000256" key="4">
    <source>
        <dbReference type="ARBA" id="ARBA00023136"/>
    </source>
</evidence>
<dbReference type="SUPFAM" id="SSF90112">
    <property type="entry name" value="Neurotransmitter-gated ion-channel transmembrane pore"/>
    <property type="match status" value="1"/>
</dbReference>
<dbReference type="InterPro" id="IPR036734">
    <property type="entry name" value="Neur_chan_lig-bd_sf"/>
</dbReference>
<feature type="transmembrane region" description="Helical" evidence="5">
    <location>
        <begin position="251"/>
        <end position="269"/>
    </location>
</feature>
<evidence type="ECO:0000256" key="1">
    <source>
        <dbReference type="ARBA" id="ARBA00004370"/>
    </source>
</evidence>
<comment type="caution">
    <text evidence="7">The sequence shown here is derived from an EMBL/GenBank/DDBJ whole genome shotgun (WGS) entry which is preliminary data.</text>
</comment>
<feature type="transmembrane region" description="Helical" evidence="5">
    <location>
        <begin position="398"/>
        <end position="423"/>
    </location>
</feature>
<evidence type="ECO:0000259" key="6">
    <source>
        <dbReference type="Pfam" id="PF02931"/>
    </source>
</evidence>
<reference evidence="7 8" key="1">
    <citation type="submission" date="2024-08" db="EMBL/GenBank/DDBJ databases">
        <authorList>
            <person name="Will J Nash"/>
            <person name="Angela Man"/>
            <person name="Seanna McTaggart"/>
            <person name="Kendall Baker"/>
            <person name="Tom Barker"/>
            <person name="Leah Catchpole"/>
            <person name="Alex Durrant"/>
            <person name="Karim Gharbi"/>
            <person name="Naomi Irish"/>
            <person name="Gemy Kaithakottil"/>
            <person name="Debby Ku"/>
            <person name="Aaliyah Providence"/>
            <person name="Felix Shaw"/>
            <person name="David Swarbreck"/>
            <person name="Chris Watkins"/>
            <person name="Ann M. McCartney"/>
            <person name="Giulio Formenti"/>
            <person name="Alice Mouton"/>
            <person name="Noel Vella"/>
            <person name="Bjorn M von Reumont"/>
            <person name="Adriana Vella"/>
            <person name="Wilfried Haerty"/>
        </authorList>
    </citation>
    <scope>NUCLEOTIDE SEQUENCE [LARGE SCALE GENOMIC DNA]</scope>
</reference>
<proteinExistence type="predicted"/>
<gene>
    <name evidence="7" type="ORF">XYLVIOL_LOCUS3997</name>
</gene>
<keyword evidence="2 5" id="KW-0812">Transmembrane</keyword>
<organism evidence="7 8">
    <name type="scientific">Xylocopa violacea</name>
    <name type="common">Violet carpenter bee</name>
    <name type="synonym">Apis violacea</name>
    <dbReference type="NCBI Taxonomy" id="135666"/>
    <lineage>
        <taxon>Eukaryota</taxon>
        <taxon>Metazoa</taxon>
        <taxon>Ecdysozoa</taxon>
        <taxon>Arthropoda</taxon>
        <taxon>Hexapoda</taxon>
        <taxon>Insecta</taxon>
        <taxon>Pterygota</taxon>
        <taxon>Neoptera</taxon>
        <taxon>Endopterygota</taxon>
        <taxon>Hymenoptera</taxon>
        <taxon>Apocrita</taxon>
        <taxon>Aculeata</taxon>
        <taxon>Apoidea</taxon>
        <taxon>Anthophila</taxon>
        <taxon>Apidae</taxon>
        <taxon>Xylocopa</taxon>
        <taxon>Xylocopa</taxon>
    </lineage>
</organism>
<evidence type="ECO:0000256" key="5">
    <source>
        <dbReference type="SAM" id="Phobius"/>
    </source>
</evidence>
<dbReference type="EMBL" id="CAXAJV020001290">
    <property type="protein sequence ID" value="CAL7939607.1"/>
    <property type="molecule type" value="Genomic_DNA"/>
</dbReference>
<sequence length="425" mass="48741">MHAVRCICLSFYDAYLNFDSPGLLFNCKMLDNAPPMLMLKRHLFCEYDRTIRPTLNHKTVNNVTMKLYPKILEFDDYNSRMTLHSWMTLIWEDAHLTWNPSNFDGINLIHVKSDEIWVPDITVYNSGDMAFDQVGIPPTTCLIFSSGWVSCVPSLRHVVKCETDFSSWPYDKHRCRIKFGSWSHAGEEVDFHIDKKGIQMEGFTNSTEWDVKVVNVYREVQKYNCCVDDTYPMIIYEFAISRHYGIMHTTYITPAIAMMLLTLTVLWLDSRSTERIAIASVNLICHELCIFDLHWQLPHNGTNPPNILLYYRDSLALAVFALVLTALLRKLQETSIEVPYWISTTTSFVLSNRAGRFLVLTNDSSKSSAGGILGNETDDNSDLPTAVASSKDSPWRQFAAIIEWLSFFVVILTYVIILFTLVVST</sequence>
<evidence type="ECO:0000256" key="3">
    <source>
        <dbReference type="ARBA" id="ARBA00022989"/>
    </source>
</evidence>
<keyword evidence="3 5" id="KW-1133">Transmembrane helix</keyword>
<dbReference type="Proteomes" id="UP001642520">
    <property type="component" value="Unassembled WGS sequence"/>
</dbReference>
<keyword evidence="4 5" id="KW-0472">Membrane</keyword>